<dbReference type="EMBL" id="AYSL01001490">
    <property type="protein sequence ID" value="KTF05912.1"/>
    <property type="molecule type" value="Genomic_DNA"/>
</dbReference>
<sequence>MTRGLIALLEPLLRRNGGTSLFFDDPRGGQKFFGAYGATKAAQIALARTWQAETARMGPRVVIDSPAPMPTAVRARFFPGEERDKLASCKSEALRILNAL</sequence>
<dbReference type="AlphaFoldDB" id="A0A1B6NSL0"/>
<accession>A0A1B6NSL0</accession>
<evidence type="ECO:0000313" key="1">
    <source>
        <dbReference type="EMBL" id="KTF05912.1"/>
    </source>
</evidence>
<dbReference type="Gene3D" id="3.40.50.720">
    <property type="entry name" value="NAD(P)-binding Rossmann-like Domain"/>
    <property type="match status" value="1"/>
</dbReference>
<dbReference type="SUPFAM" id="SSF51735">
    <property type="entry name" value="NAD(P)-binding Rossmann-fold domains"/>
    <property type="match status" value="1"/>
</dbReference>
<organism evidence="1">
    <name type="scientific">marine sediment metagenome</name>
    <dbReference type="NCBI Taxonomy" id="412755"/>
    <lineage>
        <taxon>unclassified sequences</taxon>
        <taxon>metagenomes</taxon>
        <taxon>ecological metagenomes</taxon>
    </lineage>
</organism>
<gene>
    <name evidence="1" type="ORF">MGSAQ_002592</name>
</gene>
<protein>
    <submittedName>
        <fullName evidence="1">Short-chain dehydrogenase/reductase SDR</fullName>
    </submittedName>
</protein>
<reference evidence="1" key="1">
    <citation type="submission" date="2013-11" db="EMBL/GenBank/DDBJ databases">
        <title>Microbial diversity, functional groups and degradation webs in Northern and Southern Mediterranean and Red Sea marine crude oil polluted sites.</title>
        <authorList>
            <person name="Daffonchio D."/>
            <person name="Mapelli F."/>
            <person name="Ferrer M."/>
            <person name="Richter M."/>
            <person name="Cherif A."/>
            <person name="Malkawi H.I."/>
            <person name="Yakimov M.M."/>
            <person name="Abdel-Fattah Y.R."/>
            <person name="Blaghen M."/>
            <person name="Golyshin P.N."/>
            <person name="Kalogerakis N."/>
            <person name="Boon N."/>
            <person name="Magagnini M."/>
            <person name="Fava F."/>
        </authorList>
    </citation>
    <scope>NUCLEOTIDE SEQUENCE</scope>
</reference>
<comment type="caution">
    <text evidence="1">The sequence shown here is derived from an EMBL/GenBank/DDBJ whole genome shotgun (WGS) entry which is preliminary data.</text>
</comment>
<feature type="non-terminal residue" evidence="1">
    <location>
        <position position="100"/>
    </location>
</feature>
<name>A0A1B6NSL0_9ZZZZ</name>
<dbReference type="InterPro" id="IPR036291">
    <property type="entry name" value="NAD(P)-bd_dom_sf"/>
</dbReference>
<proteinExistence type="predicted"/>